<dbReference type="OrthoDB" id="431169at2759"/>
<evidence type="ECO:0000313" key="5">
    <source>
        <dbReference type="Proteomes" id="UP000797356"/>
    </source>
</evidence>
<dbReference type="EMBL" id="CM017879">
    <property type="protein sequence ID" value="KAG1359214.1"/>
    <property type="molecule type" value="Genomic_DNA"/>
</dbReference>
<gene>
    <name evidence="4" type="ORF">COCNU_08G006600</name>
</gene>
<organism evidence="4 5">
    <name type="scientific">Cocos nucifera</name>
    <name type="common">Coconut palm</name>
    <dbReference type="NCBI Taxonomy" id="13894"/>
    <lineage>
        <taxon>Eukaryota</taxon>
        <taxon>Viridiplantae</taxon>
        <taxon>Streptophyta</taxon>
        <taxon>Embryophyta</taxon>
        <taxon>Tracheophyta</taxon>
        <taxon>Spermatophyta</taxon>
        <taxon>Magnoliopsida</taxon>
        <taxon>Liliopsida</taxon>
        <taxon>Arecaceae</taxon>
        <taxon>Arecoideae</taxon>
        <taxon>Cocoseae</taxon>
        <taxon>Attaleinae</taxon>
        <taxon>Cocos</taxon>
    </lineage>
</organism>
<dbReference type="CDD" id="cd21618">
    <property type="entry name" value="RRM_AtNSRA_like"/>
    <property type="match status" value="1"/>
</dbReference>
<dbReference type="PROSITE" id="PS50102">
    <property type="entry name" value="RRM"/>
    <property type="match status" value="1"/>
</dbReference>
<dbReference type="AlphaFoldDB" id="A0A8K0IHH0"/>
<proteinExistence type="predicted"/>
<keyword evidence="1 2" id="KW-0694">RNA-binding</keyword>
<comment type="caution">
    <text evidence="4">The sequence shown here is derived from an EMBL/GenBank/DDBJ whole genome shotgun (WGS) entry which is preliminary data.</text>
</comment>
<dbReference type="Pfam" id="PF00076">
    <property type="entry name" value="RRM_1"/>
    <property type="match status" value="1"/>
</dbReference>
<dbReference type="Gene3D" id="3.30.70.330">
    <property type="match status" value="1"/>
</dbReference>
<dbReference type="GO" id="GO:0003723">
    <property type="term" value="F:RNA binding"/>
    <property type="evidence" value="ECO:0007669"/>
    <property type="project" value="UniProtKB-UniRule"/>
</dbReference>
<dbReference type="PANTHER" id="PTHR10501">
    <property type="entry name" value="U1 SMALL NUCLEAR RIBONUCLEOPROTEIN A/U2 SMALL NUCLEAR RIBONUCLEOPROTEIN B"/>
    <property type="match status" value="1"/>
</dbReference>
<name>A0A8K0IHH0_COCNU</name>
<dbReference type="Proteomes" id="UP000797356">
    <property type="component" value="Chromosome 8"/>
</dbReference>
<evidence type="ECO:0000256" key="1">
    <source>
        <dbReference type="ARBA" id="ARBA00022884"/>
    </source>
</evidence>
<accession>A0A8K0IHH0</accession>
<dbReference type="InterPro" id="IPR000504">
    <property type="entry name" value="RRM_dom"/>
</dbReference>
<evidence type="ECO:0000256" key="2">
    <source>
        <dbReference type="PROSITE-ProRule" id="PRU00176"/>
    </source>
</evidence>
<sequence>MAAPAAPLKRPRPDYAVPHEEARVDEQAHKAFEGGGFGCGDGEGGGELRKGNALAMVVENVLDAELNGALEGHGSDEAKDVFNWLLLLDIPGGPEVLGYYSRDEERTGHRTIRDTESIAASYDRYLRNGVSFGAGESVRTVAGGMTGHPVDDRRMIGVGGMDGRTVGYGGGRPEPPLGGMDGRSVGYGSGRPEPPLPQDASNTLFVEGLPANCTRREVSHIFRPFVGFREVRLVNKESRHPGGDPLVLCFVDFSTPAQAAVALDALQGCFDLLKCANHRMF</sequence>
<dbReference type="InterPro" id="IPR035979">
    <property type="entry name" value="RBD_domain_sf"/>
</dbReference>
<protein>
    <recommendedName>
        <fullName evidence="3">RRM domain-containing protein</fullName>
    </recommendedName>
</protein>
<feature type="domain" description="RRM" evidence="3">
    <location>
        <begin position="202"/>
        <end position="268"/>
    </location>
</feature>
<reference evidence="4" key="2">
    <citation type="submission" date="2019-07" db="EMBL/GenBank/DDBJ databases">
        <authorList>
            <person name="Yang Y."/>
            <person name="Bocs S."/>
            <person name="Baudouin L."/>
        </authorList>
    </citation>
    <scope>NUCLEOTIDE SEQUENCE</scope>
    <source>
        <tissue evidence="4">Spear leaf of Hainan Tall coconut</tissue>
    </source>
</reference>
<evidence type="ECO:0000313" key="4">
    <source>
        <dbReference type="EMBL" id="KAG1359214.1"/>
    </source>
</evidence>
<evidence type="ECO:0000259" key="3">
    <source>
        <dbReference type="PROSITE" id="PS50102"/>
    </source>
</evidence>
<dbReference type="SMART" id="SM00360">
    <property type="entry name" value="RRM"/>
    <property type="match status" value="1"/>
</dbReference>
<keyword evidence="5" id="KW-1185">Reference proteome</keyword>
<reference evidence="4" key="1">
    <citation type="journal article" date="2017" name="Gigascience">
        <title>The genome draft of coconut (Cocos nucifera).</title>
        <authorList>
            <person name="Xiao Y."/>
            <person name="Xu P."/>
            <person name="Fan H."/>
            <person name="Baudouin L."/>
            <person name="Xia W."/>
            <person name="Bocs S."/>
            <person name="Xu J."/>
            <person name="Li Q."/>
            <person name="Guo A."/>
            <person name="Zhou L."/>
            <person name="Li J."/>
            <person name="Wu Y."/>
            <person name="Ma Z."/>
            <person name="Armero A."/>
            <person name="Issali A.E."/>
            <person name="Liu N."/>
            <person name="Peng M."/>
            <person name="Yang Y."/>
        </authorList>
    </citation>
    <scope>NUCLEOTIDE SEQUENCE</scope>
    <source>
        <tissue evidence="4">Spear leaf of Hainan Tall coconut</tissue>
    </source>
</reference>
<dbReference type="InterPro" id="IPR012677">
    <property type="entry name" value="Nucleotide-bd_a/b_plait_sf"/>
</dbReference>
<dbReference type="SUPFAM" id="SSF54928">
    <property type="entry name" value="RNA-binding domain, RBD"/>
    <property type="match status" value="1"/>
</dbReference>